<dbReference type="Proteomes" id="UP000293638">
    <property type="component" value="Unassembled WGS sequence"/>
</dbReference>
<dbReference type="InterPro" id="IPR032678">
    <property type="entry name" value="tRNA-synt_1_cat_dom"/>
</dbReference>
<name>A0A4Q7NX37_9ACTN</name>
<evidence type="ECO:0000256" key="3">
    <source>
        <dbReference type="ARBA" id="ARBA00022741"/>
    </source>
</evidence>
<evidence type="ECO:0000259" key="5">
    <source>
        <dbReference type="Pfam" id="PF01406"/>
    </source>
</evidence>
<dbReference type="RefSeq" id="WP_231116023.1">
    <property type="nucleotide sequence ID" value="NZ_SGXD01000001.1"/>
</dbReference>
<dbReference type="EMBL" id="SGXD01000001">
    <property type="protein sequence ID" value="RZS91478.1"/>
    <property type="molecule type" value="Genomic_DNA"/>
</dbReference>
<evidence type="ECO:0000313" key="6">
    <source>
        <dbReference type="EMBL" id="RZS91478.1"/>
    </source>
</evidence>
<dbReference type="PANTHER" id="PTHR10890:SF3">
    <property type="entry name" value="CYSTEINE--TRNA LIGASE, CYTOPLASMIC"/>
    <property type="match status" value="1"/>
</dbReference>
<comment type="subunit">
    <text evidence="1">Monomer.</text>
</comment>
<keyword evidence="7" id="KW-1185">Reference proteome</keyword>
<dbReference type="Pfam" id="PF01406">
    <property type="entry name" value="tRNA-synt_1e"/>
    <property type="match status" value="1"/>
</dbReference>
<feature type="domain" description="tRNA synthetases class I catalytic" evidence="5">
    <location>
        <begin position="23"/>
        <end position="315"/>
    </location>
</feature>
<evidence type="ECO:0000256" key="1">
    <source>
        <dbReference type="ARBA" id="ARBA00011245"/>
    </source>
</evidence>
<comment type="caution">
    <text evidence="6">The sequence shown here is derived from an EMBL/GenBank/DDBJ whole genome shotgun (WGS) entry which is preliminary data.</text>
</comment>
<dbReference type="Gene3D" id="3.40.50.620">
    <property type="entry name" value="HUPs"/>
    <property type="match status" value="1"/>
</dbReference>
<dbReference type="PRINTS" id="PR00983">
    <property type="entry name" value="TRNASYNTHCYS"/>
</dbReference>
<organism evidence="6 7">
    <name type="scientific">Motilibacter rhizosphaerae</name>
    <dbReference type="NCBI Taxonomy" id="598652"/>
    <lineage>
        <taxon>Bacteria</taxon>
        <taxon>Bacillati</taxon>
        <taxon>Actinomycetota</taxon>
        <taxon>Actinomycetes</taxon>
        <taxon>Motilibacterales</taxon>
        <taxon>Motilibacteraceae</taxon>
        <taxon>Motilibacter</taxon>
    </lineage>
</organism>
<dbReference type="GO" id="GO:0006423">
    <property type="term" value="P:cysteinyl-tRNA aminoacylation"/>
    <property type="evidence" value="ECO:0007669"/>
    <property type="project" value="TreeGrafter"/>
</dbReference>
<evidence type="ECO:0000256" key="2">
    <source>
        <dbReference type="ARBA" id="ARBA00022598"/>
    </source>
</evidence>
<dbReference type="InterPro" id="IPR024909">
    <property type="entry name" value="Cys-tRNA/MSH_ligase"/>
</dbReference>
<accession>A0A4Q7NX37</accession>
<dbReference type="SUPFAM" id="SSF52374">
    <property type="entry name" value="Nucleotidylyl transferase"/>
    <property type="match status" value="1"/>
</dbReference>
<keyword evidence="6" id="KW-0030">Aminoacyl-tRNA synthetase</keyword>
<evidence type="ECO:0000256" key="4">
    <source>
        <dbReference type="ARBA" id="ARBA00022840"/>
    </source>
</evidence>
<dbReference type="GO" id="GO:0005524">
    <property type="term" value="F:ATP binding"/>
    <property type="evidence" value="ECO:0007669"/>
    <property type="project" value="UniProtKB-KW"/>
</dbReference>
<keyword evidence="3" id="KW-0547">Nucleotide-binding</keyword>
<proteinExistence type="predicted"/>
<dbReference type="GO" id="GO:0004817">
    <property type="term" value="F:cysteine-tRNA ligase activity"/>
    <property type="evidence" value="ECO:0007669"/>
    <property type="project" value="TreeGrafter"/>
</dbReference>
<keyword evidence="4" id="KW-0067">ATP-binding</keyword>
<dbReference type="PANTHER" id="PTHR10890">
    <property type="entry name" value="CYSTEINYL-TRNA SYNTHETASE"/>
    <property type="match status" value="1"/>
</dbReference>
<evidence type="ECO:0000313" key="7">
    <source>
        <dbReference type="Proteomes" id="UP000293638"/>
    </source>
</evidence>
<sequence>MNRPDAPPAPLRLGGRPLHTVGPVRMYVCGITPYDVTHLGHASTFLWSDLAARVLRATGSKVELTRNVTDVDEALLAAARRSGEPYDLLASRQRFAFDVTMSALGVRLPDHEPTARRSVRQVIALAAALVDLGAAYVVGGTVYARAAAAAERAGVDEARALELSREFGDEPDDPAKEHPLDTPVWLGGREGDEVVWPSPWGPGRPGWHAQCAAMVLGAYGTVDLHLGGADLAYPHHAVEALLAETATGVVPFARAWLRPGVVSVDGAKMAKSTGNLVLVDQLLASTTPSAVRLLCLARRPEEHWEYSPALLEQAAATVEELHAAAGRPGSASGAAEVDAALLDGLDVPRALDAARGSGGPAARRAVELLGLR</sequence>
<dbReference type="AlphaFoldDB" id="A0A4Q7NX37"/>
<reference evidence="6 7" key="1">
    <citation type="submission" date="2019-02" db="EMBL/GenBank/DDBJ databases">
        <title>Genomic Encyclopedia of Type Strains, Phase IV (KMG-IV): sequencing the most valuable type-strain genomes for metagenomic binning, comparative biology and taxonomic classification.</title>
        <authorList>
            <person name="Goeker M."/>
        </authorList>
    </citation>
    <scope>NUCLEOTIDE SEQUENCE [LARGE SCALE GENOMIC DNA]</scope>
    <source>
        <strain evidence="6 7">DSM 45622</strain>
    </source>
</reference>
<gene>
    <name evidence="6" type="ORF">EV189_0720</name>
</gene>
<dbReference type="GO" id="GO:0005829">
    <property type="term" value="C:cytosol"/>
    <property type="evidence" value="ECO:0007669"/>
    <property type="project" value="TreeGrafter"/>
</dbReference>
<dbReference type="InterPro" id="IPR014729">
    <property type="entry name" value="Rossmann-like_a/b/a_fold"/>
</dbReference>
<protein>
    <submittedName>
        <fullName evidence="6">Cysteinyl-tRNA synthetase</fullName>
    </submittedName>
</protein>
<keyword evidence="2" id="KW-0436">Ligase</keyword>